<gene>
    <name evidence="8" type="ORF">DERYTH_LOCUS6080</name>
</gene>
<dbReference type="GO" id="GO:0071004">
    <property type="term" value="C:U2-type prespliceosome"/>
    <property type="evidence" value="ECO:0007669"/>
    <property type="project" value="TreeGrafter"/>
</dbReference>
<protein>
    <submittedName>
        <fullName evidence="8">26504_t:CDS:1</fullName>
    </submittedName>
</protein>
<feature type="non-terminal residue" evidence="8">
    <location>
        <position position="735"/>
    </location>
</feature>
<keyword evidence="3" id="KW-0677">Repeat</keyword>
<proteinExistence type="inferred from homology"/>
<accession>A0A9N9FZG1</accession>
<dbReference type="PANTHER" id="PTHR17204">
    <property type="entry name" value="PRE-MRNA PROCESSING PROTEIN PRP39-RELATED"/>
    <property type="match status" value="1"/>
</dbReference>
<keyword evidence="2" id="KW-0507">mRNA processing</keyword>
<sequence>QTTTAQYTQYAVDPTDPALSQANGVSEQTQAEEGTNSESMPQQSDLERYWDIVRSNPDDFTSWEYLIRVAETAEGGLTSQSPPENITNMRDVFDQFLAKFPLCFGYWKKYADFEFNIQGPTEAEKIYERGVAAIANSVDLWTQYCAFKIEHYPDDVDAIRGQKCLRLQSEQNGSKEEQRMIKMIKESQRRLTLPGDDDSKGIRRRVRPMPSPISLFERGAAYVGLDFLSHLFWDKYIEFEKSKQAYDRVLKILDRIIRIPMHQYARFFDEFTNLCGTRPISELITPEQYKQFEEEARTAPPVPPERTEGEQPPPPTEKTEEQIQNDIRTRIYNMNIETYMKTQNETNKRWVFEQEIKRPYFHVKAMDDVQLINWRRYLDFEETEGDETRIQVLYERCLVACALYEEFWQRYARWMISKNRLDDARNIYKRATSVFIPISRPSIRLSYACFEEQQGNIDEARNTYKMVLDALPGHVEAIMKHAHFERRRHLDDLSVPINILTSSLQGNNLDEKSKAFITVQHANMLWRASSIEEARQIYQENSTKYLDSKYFWLNYFNFELFQIGSAVETNVKAVYDLIRNTSTLLPETIRDFSHRYLDFLMERGSTIAFYNKIDVEANGPITVRPVLDTKKRGADEEPEKPIKQVRMDGVIDAAAGTPAIPVAPYTTTAGVQPPYYSQGQWSASGYSVYPTANTAQPATYQYPYQYPQQAATTPTTPAQAPVATWDYAQPSTTGY</sequence>
<evidence type="ECO:0000256" key="6">
    <source>
        <dbReference type="ARBA" id="ARBA00038019"/>
    </source>
</evidence>
<dbReference type="AlphaFoldDB" id="A0A9N9FZG1"/>
<feature type="compositionally biased region" description="Low complexity" evidence="7">
    <location>
        <begin position="1"/>
        <end position="11"/>
    </location>
</feature>
<dbReference type="GO" id="GO:0000395">
    <property type="term" value="P:mRNA 5'-splice site recognition"/>
    <property type="evidence" value="ECO:0007669"/>
    <property type="project" value="TreeGrafter"/>
</dbReference>
<dbReference type="EMBL" id="CAJVPY010002671">
    <property type="protein sequence ID" value="CAG8568347.1"/>
    <property type="molecule type" value="Genomic_DNA"/>
</dbReference>
<dbReference type="GO" id="GO:0030627">
    <property type="term" value="F:pre-mRNA 5'-splice site binding"/>
    <property type="evidence" value="ECO:0007669"/>
    <property type="project" value="TreeGrafter"/>
</dbReference>
<dbReference type="GO" id="GO:0005685">
    <property type="term" value="C:U1 snRNP"/>
    <property type="evidence" value="ECO:0007669"/>
    <property type="project" value="TreeGrafter"/>
</dbReference>
<feature type="region of interest" description="Disordered" evidence="7">
    <location>
        <begin position="293"/>
        <end position="321"/>
    </location>
</feature>
<evidence type="ECO:0000256" key="1">
    <source>
        <dbReference type="ARBA" id="ARBA00004123"/>
    </source>
</evidence>
<dbReference type="SUPFAM" id="SSF48452">
    <property type="entry name" value="TPR-like"/>
    <property type="match status" value="2"/>
</dbReference>
<dbReference type="Proteomes" id="UP000789405">
    <property type="component" value="Unassembled WGS sequence"/>
</dbReference>
<dbReference type="InterPro" id="IPR011990">
    <property type="entry name" value="TPR-like_helical_dom_sf"/>
</dbReference>
<dbReference type="Gene3D" id="1.25.40.10">
    <property type="entry name" value="Tetratricopeptide repeat domain"/>
    <property type="match status" value="2"/>
</dbReference>
<dbReference type="Pfam" id="PF23241">
    <property type="entry name" value="HAT_PRP39_C"/>
    <property type="match status" value="1"/>
</dbReference>
<comment type="subcellular location">
    <subcellularLocation>
        <location evidence="1">Nucleus</location>
    </subcellularLocation>
</comment>
<evidence type="ECO:0000256" key="2">
    <source>
        <dbReference type="ARBA" id="ARBA00022664"/>
    </source>
</evidence>
<evidence type="ECO:0000256" key="3">
    <source>
        <dbReference type="ARBA" id="ARBA00022737"/>
    </source>
</evidence>
<organism evidence="8 9">
    <name type="scientific">Dentiscutata erythropus</name>
    <dbReference type="NCBI Taxonomy" id="1348616"/>
    <lineage>
        <taxon>Eukaryota</taxon>
        <taxon>Fungi</taxon>
        <taxon>Fungi incertae sedis</taxon>
        <taxon>Mucoromycota</taxon>
        <taxon>Glomeromycotina</taxon>
        <taxon>Glomeromycetes</taxon>
        <taxon>Diversisporales</taxon>
        <taxon>Gigasporaceae</taxon>
        <taxon>Dentiscutata</taxon>
    </lineage>
</organism>
<dbReference type="FunFam" id="1.25.40.10:FF:000451">
    <property type="entry name" value="mRNA splicing protein (Prp39), putative"/>
    <property type="match status" value="1"/>
</dbReference>
<dbReference type="GO" id="GO:0000243">
    <property type="term" value="C:commitment complex"/>
    <property type="evidence" value="ECO:0007669"/>
    <property type="project" value="TreeGrafter"/>
</dbReference>
<evidence type="ECO:0000256" key="4">
    <source>
        <dbReference type="ARBA" id="ARBA00023187"/>
    </source>
</evidence>
<keyword evidence="4" id="KW-0508">mRNA splicing</keyword>
<dbReference type="PANTHER" id="PTHR17204:SF5">
    <property type="entry name" value="PRE-MRNA-PROCESSING FACTOR 39"/>
    <property type="match status" value="1"/>
</dbReference>
<keyword evidence="5" id="KW-0539">Nucleus</keyword>
<comment type="similarity">
    <text evidence="6">Belongs to the PRP39 family.</text>
</comment>
<comment type="caution">
    <text evidence="8">The sequence shown here is derived from an EMBL/GenBank/DDBJ whole genome shotgun (WGS) entry which is preliminary data.</text>
</comment>
<evidence type="ECO:0000313" key="8">
    <source>
        <dbReference type="EMBL" id="CAG8568347.1"/>
    </source>
</evidence>
<evidence type="ECO:0000256" key="7">
    <source>
        <dbReference type="SAM" id="MobiDB-lite"/>
    </source>
</evidence>
<dbReference type="InterPro" id="IPR003107">
    <property type="entry name" value="HAT"/>
</dbReference>
<dbReference type="InterPro" id="IPR059164">
    <property type="entry name" value="HAT_PRP39_C"/>
</dbReference>
<reference evidence="8" key="1">
    <citation type="submission" date="2021-06" db="EMBL/GenBank/DDBJ databases">
        <authorList>
            <person name="Kallberg Y."/>
            <person name="Tangrot J."/>
            <person name="Rosling A."/>
        </authorList>
    </citation>
    <scope>NUCLEOTIDE SEQUENCE</scope>
    <source>
        <strain evidence="8">MA453B</strain>
    </source>
</reference>
<keyword evidence="9" id="KW-1185">Reference proteome</keyword>
<dbReference type="OrthoDB" id="10265668at2759"/>
<feature type="compositionally biased region" description="Polar residues" evidence="7">
    <location>
        <begin position="18"/>
        <end position="44"/>
    </location>
</feature>
<evidence type="ECO:0000313" key="9">
    <source>
        <dbReference type="Proteomes" id="UP000789405"/>
    </source>
</evidence>
<name>A0A9N9FZG1_9GLOM</name>
<dbReference type="Pfam" id="PF23240">
    <property type="entry name" value="HAT_PRP39_N"/>
    <property type="match status" value="2"/>
</dbReference>
<evidence type="ECO:0000256" key="5">
    <source>
        <dbReference type="ARBA" id="ARBA00023242"/>
    </source>
</evidence>
<dbReference type="SMART" id="SM00386">
    <property type="entry name" value="HAT"/>
    <property type="match status" value="7"/>
</dbReference>
<feature type="region of interest" description="Disordered" evidence="7">
    <location>
        <begin position="1"/>
        <end position="44"/>
    </location>
</feature>